<keyword evidence="3 5" id="KW-0663">Pyridoxal phosphate</keyword>
<dbReference type="InterPro" id="IPR022657">
    <property type="entry name" value="De-COase2_CS"/>
</dbReference>
<dbReference type="PANTHER" id="PTHR43727:SF2">
    <property type="entry name" value="GROUP IV DECARBOXYLASE"/>
    <property type="match status" value="1"/>
</dbReference>
<reference evidence="11" key="2">
    <citation type="journal article" date="2021" name="PeerJ">
        <title>Extensive microbial diversity within the chicken gut microbiome revealed by metagenomics and culture.</title>
        <authorList>
            <person name="Gilroy R."/>
            <person name="Ravi A."/>
            <person name="Getino M."/>
            <person name="Pursley I."/>
            <person name="Horton D.L."/>
            <person name="Alikhan N.F."/>
            <person name="Baker D."/>
            <person name="Gharbi K."/>
            <person name="Hall N."/>
            <person name="Watson M."/>
            <person name="Adriaenssens E.M."/>
            <person name="Foster-Nyarko E."/>
            <person name="Jarju S."/>
            <person name="Secka A."/>
            <person name="Antonio M."/>
            <person name="Oren A."/>
            <person name="Chaudhuri R.R."/>
            <person name="La Ragione R."/>
            <person name="Hildebrand F."/>
            <person name="Pallen M.J."/>
        </authorList>
    </citation>
    <scope>NUCLEOTIDE SEQUENCE</scope>
    <source>
        <strain evidence="11">4920</strain>
    </source>
</reference>
<sequence length="431" mass="46933">MIAECLSIGANNHLQIGGVDTVELAKQYGTPLYVMDEDQIRKNCRIYKDAVDKYYDGNGLILYASKAFSCMQIYRIMAQEGLGIDVVSGGELYTALKAKFPMEKAYFHGNNKTNDEIELAVKHGVGRIVVDNVFELGRLDAISAKYQKKTKILFRIKPGIDAHTHSFIQTGQIDSKFGVALETGEAMDIIAQAAKLENVEVVGVHCHIGSQIFDLAPFELAAKVMTNFMADVKDKLGLSLSELNLGGGYGIKYLDSHNPVEYDAYIRSVSEVVKDTANSRGISVPKIIMEPGRSIVGPAGITLYTVGAVKEIPNVRTYVSVDGGMTDNPRYILYQSEYSALLANRAGDKPVKPVTIAGKCCESGDLLAEGVMMPEVKAGDTLAVLATGAYNYSMASNYNRIPRPPVVMVSGGKSKVAVKRETYDDLIRNDV</sequence>
<dbReference type="InterPro" id="IPR029066">
    <property type="entry name" value="PLP-binding_barrel"/>
</dbReference>
<evidence type="ECO:0000256" key="6">
    <source>
        <dbReference type="NCBIfam" id="TIGR01048"/>
    </source>
</evidence>
<dbReference type="CDD" id="cd06828">
    <property type="entry name" value="PLPDE_III_DapDC"/>
    <property type="match status" value="1"/>
</dbReference>
<comment type="cofactor">
    <cofactor evidence="1 5 7 8">
        <name>pyridoxal 5'-phosphate</name>
        <dbReference type="ChEBI" id="CHEBI:597326"/>
    </cofactor>
</comment>
<dbReference type="InterPro" id="IPR022644">
    <property type="entry name" value="De-COase2_N"/>
</dbReference>
<evidence type="ECO:0000256" key="2">
    <source>
        <dbReference type="ARBA" id="ARBA00022793"/>
    </source>
</evidence>
<dbReference type="EC" id="4.1.1.20" evidence="5 6"/>
<dbReference type="Pfam" id="PF00278">
    <property type="entry name" value="Orn_DAP_Arg_deC"/>
    <property type="match status" value="1"/>
</dbReference>
<feature type="binding site" evidence="5">
    <location>
        <position position="330"/>
    </location>
    <ligand>
        <name>substrate</name>
    </ligand>
</feature>
<dbReference type="FunFam" id="3.20.20.10:FF:000003">
    <property type="entry name" value="Diaminopimelate decarboxylase"/>
    <property type="match status" value="1"/>
</dbReference>
<feature type="modified residue" description="N6-(pyridoxal phosphate)lysine" evidence="5 7">
    <location>
        <position position="66"/>
    </location>
</feature>
<gene>
    <name evidence="5 11" type="primary">lysA</name>
    <name evidence="11" type="ORF">IAC74_08105</name>
</gene>
<dbReference type="SUPFAM" id="SSF50621">
    <property type="entry name" value="Alanine racemase C-terminal domain-like"/>
    <property type="match status" value="1"/>
</dbReference>
<dbReference type="SUPFAM" id="SSF51419">
    <property type="entry name" value="PLP-binding barrel"/>
    <property type="match status" value="1"/>
</dbReference>
<keyword evidence="5" id="KW-0028">Amino-acid biosynthesis</keyword>
<dbReference type="GO" id="GO:0009089">
    <property type="term" value="P:lysine biosynthetic process via diaminopimelate"/>
    <property type="evidence" value="ECO:0007669"/>
    <property type="project" value="UniProtKB-UniRule"/>
</dbReference>
<protein>
    <recommendedName>
        <fullName evidence="5 6">Diaminopimelate decarboxylase</fullName>
        <shortName evidence="5">DAP decarboxylase</shortName>
        <shortName evidence="5">DAPDC</shortName>
        <ecNumber evidence="5 6">4.1.1.20</ecNumber>
    </recommendedName>
</protein>
<dbReference type="Proteomes" id="UP000886743">
    <property type="component" value="Unassembled WGS sequence"/>
</dbReference>
<dbReference type="InterPro" id="IPR002986">
    <property type="entry name" value="DAP_deCOOHase_LysA"/>
</dbReference>
<comment type="function">
    <text evidence="5">Specifically catalyzes the decarboxylation of meso-diaminopimelate (meso-DAP) to L-lysine.</text>
</comment>
<organism evidence="11 12">
    <name type="scientific">Candidatus Aphodoplasma excrementigallinarum</name>
    <dbReference type="NCBI Taxonomy" id="2840673"/>
    <lineage>
        <taxon>Bacteria</taxon>
        <taxon>Bacillati</taxon>
        <taxon>Bacillota</taxon>
        <taxon>Clostridia</taxon>
        <taxon>Eubacteriales</taxon>
        <taxon>Candidatus Aphodoplasma</taxon>
    </lineage>
</organism>
<feature type="binding site" evidence="5">
    <location>
        <position position="248"/>
    </location>
    <ligand>
        <name>pyridoxal 5'-phosphate</name>
        <dbReference type="ChEBI" id="CHEBI:597326"/>
    </ligand>
</feature>
<feature type="binding site" evidence="5">
    <location>
        <position position="390"/>
    </location>
    <ligand>
        <name>pyridoxal 5'-phosphate</name>
        <dbReference type="ChEBI" id="CHEBI:597326"/>
    </ligand>
</feature>
<dbReference type="PANTHER" id="PTHR43727">
    <property type="entry name" value="DIAMINOPIMELATE DECARBOXYLASE"/>
    <property type="match status" value="1"/>
</dbReference>
<dbReference type="PRINTS" id="PR01181">
    <property type="entry name" value="DAPDCRBXLASE"/>
</dbReference>
<evidence type="ECO:0000256" key="3">
    <source>
        <dbReference type="ARBA" id="ARBA00022898"/>
    </source>
</evidence>
<feature type="binding site" evidence="5">
    <location>
        <position position="293"/>
    </location>
    <ligand>
        <name>substrate</name>
    </ligand>
</feature>
<feature type="binding site" evidence="5">
    <location>
        <begin position="290"/>
        <end position="293"/>
    </location>
    <ligand>
        <name>pyridoxal 5'-phosphate</name>
        <dbReference type="ChEBI" id="CHEBI:597326"/>
    </ligand>
</feature>
<comment type="similarity">
    <text evidence="5">Belongs to the Orn/Lys/Arg decarboxylase class-II family. LysA subfamily.</text>
</comment>
<evidence type="ECO:0000313" key="12">
    <source>
        <dbReference type="Proteomes" id="UP000886743"/>
    </source>
</evidence>
<evidence type="ECO:0000256" key="1">
    <source>
        <dbReference type="ARBA" id="ARBA00001933"/>
    </source>
</evidence>
<proteinExistence type="inferred from homology"/>
<feature type="binding site" evidence="5">
    <location>
        <position position="390"/>
    </location>
    <ligand>
        <name>substrate</name>
    </ligand>
</feature>
<dbReference type="EMBL" id="DVOF01000243">
    <property type="protein sequence ID" value="HIV03524.1"/>
    <property type="molecule type" value="Genomic_DNA"/>
</dbReference>
<dbReference type="Gene3D" id="2.40.37.10">
    <property type="entry name" value="Lyase, Ornithine Decarboxylase, Chain A, domain 1"/>
    <property type="match status" value="1"/>
</dbReference>
<feature type="domain" description="Orn/DAP/Arg decarboxylase 2 C-terminal" evidence="9">
    <location>
        <begin position="34"/>
        <end position="388"/>
    </location>
</feature>
<feature type="active site" description="Proton donor" evidence="7">
    <location>
        <position position="361"/>
    </location>
</feature>
<dbReference type="InterPro" id="IPR022643">
    <property type="entry name" value="De-COase2_C"/>
</dbReference>
<dbReference type="Pfam" id="PF02784">
    <property type="entry name" value="Orn_Arg_deC_N"/>
    <property type="match status" value="1"/>
</dbReference>
<comment type="subunit">
    <text evidence="5">Homodimer.</text>
</comment>
<feature type="domain" description="Orn/DAP/Arg decarboxylase 2 N-terminal" evidence="10">
    <location>
        <begin position="38"/>
        <end position="296"/>
    </location>
</feature>
<feature type="binding site" evidence="5">
    <location>
        <position position="362"/>
    </location>
    <ligand>
        <name>substrate</name>
    </ligand>
</feature>
<reference evidence="11" key="1">
    <citation type="submission" date="2020-10" db="EMBL/GenBank/DDBJ databases">
        <authorList>
            <person name="Gilroy R."/>
        </authorList>
    </citation>
    <scope>NUCLEOTIDE SEQUENCE</scope>
    <source>
        <strain evidence="11">4920</strain>
    </source>
</reference>
<comment type="catalytic activity">
    <reaction evidence="5 8">
        <text>meso-2,6-diaminopimelate + H(+) = L-lysine + CO2</text>
        <dbReference type="Rhea" id="RHEA:15101"/>
        <dbReference type="ChEBI" id="CHEBI:15378"/>
        <dbReference type="ChEBI" id="CHEBI:16526"/>
        <dbReference type="ChEBI" id="CHEBI:32551"/>
        <dbReference type="ChEBI" id="CHEBI:57791"/>
        <dbReference type="EC" id="4.1.1.20"/>
    </reaction>
</comment>
<dbReference type="HAMAP" id="MF_02120">
    <property type="entry name" value="LysA"/>
    <property type="match status" value="1"/>
</dbReference>
<evidence type="ECO:0000313" key="11">
    <source>
        <dbReference type="EMBL" id="HIV03524.1"/>
    </source>
</evidence>
<evidence type="ECO:0000256" key="7">
    <source>
        <dbReference type="PIRSR" id="PIRSR600183-50"/>
    </source>
</evidence>
<evidence type="ECO:0000256" key="4">
    <source>
        <dbReference type="ARBA" id="ARBA00023239"/>
    </source>
</evidence>
<keyword evidence="5 8" id="KW-0457">Lysine biosynthesis</keyword>
<comment type="pathway">
    <text evidence="5 8">Amino-acid biosynthesis; L-lysine biosynthesis via DAP pathway; L-lysine from DL-2,6-diaminopimelate: step 1/1.</text>
</comment>
<evidence type="ECO:0000256" key="8">
    <source>
        <dbReference type="RuleBase" id="RU003738"/>
    </source>
</evidence>
<evidence type="ECO:0000256" key="5">
    <source>
        <dbReference type="HAMAP-Rule" id="MF_02120"/>
    </source>
</evidence>
<name>A0A9D1NI37_9FIRM</name>
<evidence type="ECO:0000259" key="10">
    <source>
        <dbReference type="Pfam" id="PF02784"/>
    </source>
</evidence>
<dbReference type="InterPro" id="IPR000183">
    <property type="entry name" value="Orn/DAP/Arg_de-COase"/>
</dbReference>
<dbReference type="NCBIfam" id="TIGR01048">
    <property type="entry name" value="lysA"/>
    <property type="match status" value="1"/>
</dbReference>
<dbReference type="InterPro" id="IPR009006">
    <property type="entry name" value="Ala_racemase/Decarboxylase_C"/>
</dbReference>
<dbReference type="GO" id="GO:0030170">
    <property type="term" value="F:pyridoxal phosphate binding"/>
    <property type="evidence" value="ECO:0007669"/>
    <property type="project" value="UniProtKB-UniRule"/>
</dbReference>
<accession>A0A9D1NI37</accession>
<dbReference type="AlphaFoldDB" id="A0A9D1NI37"/>
<evidence type="ECO:0000259" key="9">
    <source>
        <dbReference type="Pfam" id="PF00278"/>
    </source>
</evidence>
<dbReference type="PRINTS" id="PR01179">
    <property type="entry name" value="ODADCRBXLASE"/>
</dbReference>
<keyword evidence="2 5" id="KW-0210">Decarboxylase</keyword>
<keyword evidence="4 5" id="KW-0456">Lyase</keyword>
<dbReference type="PROSITE" id="PS00879">
    <property type="entry name" value="ODR_DC_2_2"/>
    <property type="match status" value="1"/>
</dbReference>
<dbReference type="Gene3D" id="3.20.20.10">
    <property type="entry name" value="Alanine racemase"/>
    <property type="match status" value="1"/>
</dbReference>
<comment type="caution">
    <text evidence="11">The sequence shown here is derived from an EMBL/GenBank/DDBJ whole genome shotgun (WGS) entry which is preliminary data.</text>
</comment>
<dbReference type="GO" id="GO:0008836">
    <property type="term" value="F:diaminopimelate decarboxylase activity"/>
    <property type="evidence" value="ECO:0007669"/>
    <property type="project" value="UniProtKB-UniRule"/>
</dbReference>
<feature type="binding site" evidence="5">
    <location>
        <position position="334"/>
    </location>
    <ligand>
        <name>substrate</name>
    </ligand>
</feature>